<evidence type="ECO:0000256" key="2">
    <source>
        <dbReference type="ARBA" id="ARBA00022618"/>
    </source>
</evidence>
<sequence length="236" mass="25282">MTNEERKAALEAIIYAADEPATVEQLTKALGEEKLAVQAALDELVASCAAEERGVEIRAVAGGYKMYTKPQQHDVVRRFIKSLRPPLRLSMPALETLAVIAYKQPVTAPEISEIRGVNAAGVISTLLDKHLITTAGRKEVIGRPILYKTSKEFLMRFGLSDLEELPSLKEFEALAREALGSDEGLVPVDESLTNEASIGGAQEVAGKEGQNEAVASNEGMSEGESESSKKAAAATE</sequence>
<protein>
    <submittedName>
        <fullName evidence="6">SMC-Scp complex subunit ScpB</fullName>
    </submittedName>
</protein>
<name>A0A7V8SVE2_9BACT</name>
<reference evidence="6" key="1">
    <citation type="submission" date="2020-06" db="EMBL/GenBank/DDBJ databases">
        <title>Legume-microbial interactions unlock mineral nutrients during tropical forest succession.</title>
        <authorList>
            <person name="Epihov D.Z."/>
        </authorList>
    </citation>
    <scope>NUCLEOTIDE SEQUENCE [LARGE SCALE GENOMIC DNA]</scope>
    <source>
        <strain evidence="6">Pan2503</strain>
    </source>
</reference>
<dbReference type="PANTHER" id="PTHR34298:SF2">
    <property type="entry name" value="SEGREGATION AND CONDENSATION PROTEIN B"/>
    <property type="match status" value="1"/>
</dbReference>
<keyword evidence="4" id="KW-0131">Cell cycle</keyword>
<dbReference type="SUPFAM" id="SSF46785">
    <property type="entry name" value="Winged helix' DNA-binding domain"/>
    <property type="match status" value="2"/>
</dbReference>
<dbReference type="GO" id="GO:0051301">
    <property type="term" value="P:cell division"/>
    <property type="evidence" value="ECO:0007669"/>
    <property type="project" value="UniProtKB-KW"/>
</dbReference>
<dbReference type="InterPro" id="IPR005234">
    <property type="entry name" value="ScpB_csome_segregation"/>
</dbReference>
<keyword evidence="7" id="KW-1185">Reference proteome</keyword>
<dbReference type="PANTHER" id="PTHR34298">
    <property type="entry name" value="SEGREGATION AND CONDENSATION PROTEIN B"/>
    <property type="match status" value="1"/>
</dbReference>
<keyword evidence="1" id="KW-0963">Cytoplasm</keyword>
<dbReference type="GO" id="GO:0051304">
    <property type="term" value="P:chromosome separation"/>
    <property type="evidence" value="ECO:0007669"/>
    <property type="project" value="InterPro"/>
</dbReference>
<evidence type="ECO:0000256" key="3">
    <source>
        <dbReference type="ARBA" id="ARBA00022829"/>
    </source>
</evidence>
<dbReference type="InterPro" id="IPR036390">
    <property type="entry name" value="WH_DNA-bd_sf"/>
</dbReference>
<proteinExistence type="predicted"/>
<dbReference type="AlphaFoldDB" id="A0A7V8SVE2"/>
<feature type="region of interest" description="Disordered" evidence="5">
    <location>
        <begin position="184"/>
        <end position="236"/>
    </location>
</feature>
<dbReference type="Pfam" id="PF04079">
    <property type="entry name" value="SMC_ScpB"/>
    <property type="match status" value="1"/>
</dbReference>
<dbReference type="Proteomes" id="UP000567293">
    <property type="component" value="Unassembled WGS sequence"/>
</dbReference>
<accession>A0A7V8SVE2</accession>
<evidence type="ECO:0000313" key="7">
    <source>
        <dbReference type="Proteomes" id="UP000567293"/>
    </source>
</evidence>
<evidence type="ECO:0000256" key="1">
    <source>
        <dbReference type="ARBA" id="ARBA00022490"/>
    </source>
</evidence>
<keyword evidence="3" id="KW-0159">Chromosome partition</keyword>
<dbReference type="Gene3D" id="1.10.10.10">
    <property type="entry name" value="Winged helix-like DNA-binding domain superfamily/Winged helix DNA-binding domain"/>
    <property type="match status" value="2"/>
</dbReference>
<keyword evidence="2" id="KW-0132">Cell division</keyword>
<evidence type="ECO:0000256" key="4">
    <source>
        <dbReference type="ARBA" id="ARBA00023306"/>
    </source>
</evidence>
<gene>
    <name evidence="6" type="primary">scpB</name>
    <name evidence="6" type="ORF">HRJ53_02080</name>
</gene>
<evidence type="ECO:0000256" key="5">
    <source>
        <dbReference type="SAM" id="MobiDB-lite"/>
    </source>
</evidence>
<evidence type="ECO:0000313" key="6">
    <source>
        <dbReference type="EMBL" id="MBA0083761.1"/>
    </source>
</evidence>
<comment type="caution">
    <text evidence="6">The sequence shown here is derived from an EMBL/GenBank/DDBJ whole genome shotgun (WGS) entry which is preliminary data.</text>
</comment>
<organism evidence="6 7">
    <name type="scientific">Candidatus Acidiferrum panamense</name>
    <dbReference type="NCBI Taxonomy" id="2741543"/>
    <lineage>
        <taxon>Bacteria</taxon>
        <taxon>Pseudomonadati</taxon>
        <taxon>Acidobacteriota</taxon>
        <taxon>Terriglobia</taxon>
        <taxon>Candidatus Acidiferrales</taxon>
        <taxon>Candidatus Acidiferrum</taxon>
    </lineage>
</organism>
<dbReference type="InterPro" id="IPR036388">
    <property type="entry name" value="WH-like_DNA-bd_sf"/>
</dbReference>
<dbReference type="EMBL" id="JACDQQ010000210">
    <property type="protein sequence ID" value="MBA0083761.1"/>
    <property type="molecule type" value="Genomic_DNA"/>
</dbReference>
<dbReference type="NCBIfam" id="TIGR00281">
    <property type="entry name" value="SMC-Scp complex subunit ScpB"/>
    <property type="match status" value="1"/>
</dbReference>